<dbReference type="PANTHER" id="PTHR12197:SF298">
    <property type="entry name" value="HISTONE-LYSINE N-METHYLTRANSFERASE ATXR4"/>
    <property type="match status" value="1"/>
</dbReference>
<dbReference type="PROSITE" id="PS50280">
    <property type="entry name" value="SET"/>
    <property type="match status" value="1"/>
</dbReference>
<dbReference type="GO" id="GO:0005634">
    <property type="term" value="C:nucleus"/>
    <property type="evidence" value="ECO:0007669"/>
    <property type="project" value="TreeGrafter"/>
</dbReference>
<organism evidence="3 4">
    <name type="scientific">Cucurbita maxima</name>
    <name type="common">Pumpkin</name>
    <name type="synonym">Winter squash</name>
    <dbReference type="NCBI Taxonomy" id="3661"/>
    <lineage>
        <taxon>Eukaryota</taxon>
        <taxon>Viridiplantae</taxon>
        <taxon>Streptophyta</taxon>
        <taxon>Embryophyta</taxon>
        <taxon>Tracheophyta</taxon>
        <taxon>Spermatophyta</taxon>
        <taxon>Magnoliopsida</taxon>
        <taxon>eudicotyledons</taxon>
        <taxon>Gunneridae</taxon>
        <taxon>Pentapetalae</taxon>
        <taxon>rosids</taxon>
        <taxon>fabids</taxon>
        <taxon>Cucurbitales</taxon>
        <taxon>Cucurbitaceae</taxon>
        <taxon>Cucurbiteae</taxon>
        <taxon>Cucurbita</taxon>
    </lineage>
</organism>
<protein>
    <submittedName>
        <fullName evidence="4">LOW QUALITY PROTEIN: histone-lysine N-methyltransferase ATXR4</fullName>
    </submittedName>
</protein>
<evidence type="ECO:0000256" key="1">
    <source>
        <dbReference type="SAM" id="MobiDB-lite"/>
    </source>
</evidence>
<feature type="region of interest" description="Disordered" evidence="1">
    <location>
        <begin position="51"/>
        <end position="75"/>
    </location>
</feature>
<name>A0A6J1KUE9_CUCMA</name>
<proteinExistence type="predicted"/>
<dbReference type="PANTHER" id="PTHR12197">
    <property type="entry name" value="HISTONE-LYSINE N-METHYLTRANSFERASE SMYD"/>
    <property type="match status" value="1"/>
</dbReference>
<dbReference type="InterPro" id="IPR001214">
    <property type="entry name" value="SET_dom"/>
</dbReference>
<dbReference type="SMART" id="SM00317">
    <property type="entry name" value="SET"/>
    <property type="match status" value="1"/>
</dbReference>
<dbReference type="RefSeq" id="XP_023005897.1">
    <property type="nucleotide sequence ID" value="XM_023150129.1"/>
</dbReference>
<evidence type="ECO:0000259" key="2">
    <source>
        <dbReference type="PROSITE" id="PS50280"/>
    </source>
</evidence>
<dbReference type="CDD" id="cd20071">
    <property type="entry name" value="SET_SMYD"/>
    <property type="match status" value="1"/>
</dbReference>
<evidence type="ECO:0000313" key="4">
    <source>
        <dbReference type="RefSeq" id="XP_023005897.1"/>
    </source>
</evidence>
<dbReference type="InterPro" id="IPR050869">
    <property type="entry name" value="H3K4_H4K5_MeTrfase"/>
</dbReference>
<sequence>MSPSRPKSNYFVSNSSLSSLEYAVEREMTSSSLARHRRWISQFKVAYSQTKPFPSPPSISSTAGRHNADSDVPSGPPPIRVSLTGSAGRGVFATRKIGAGDLIHTAKPLVAHPLLSSVHHVCNFCLRKLQRNANANADAHRATFCCKECERHSKVFHDVEMQADWSDFDKNCRERGLKYPLLVKRLACMVISGAISSDLLDILQPSSLSPHMVTELKEGYSLLRKALVKSSITDEQLLFLTQEWYTGVLARIRINAFRIELVGGYEDLLSLAAACVEAEAAVGNAVYMLPSFYNHNCDPNTHIIWINNANARLKALRDVEPDEELRICYIDASMDHEARQTLLYQGFGFICNCTRCSSGD</sequence>
<feature type="compositionally biased region" description="Polar residues" evidence="1">
    <location>
        <begin position="51"/>
        <end position="64"/>
    </location>
</feature>
<dbReference type="Pfam" id="PF00856">
    <property type="entry name" value="SET"/>
    <property type="match status" value="1"/>
</dbReference>
<keyword evidence="3" id="KW-1185">Reference proteome</keyword>
<dbReference type="KEGG" id="cmax:111498765"/>
<dbReference type="Gene3D" id="6.10.140.2220">
    <property type="match status" value="1"/>
</dbReference>
<evidence type="ECO:0000313" key="3">
    <source>
        <dbReference type="Proteomes" id="UP000504608"/>
    </source>
</evidence>
<dbReference type="AlphaFoldDB" id="A0A6J1KUE9"/>
<dbReference type="OrthoDB" id="438641at2759"/>
<gene>
    <name evidence="4" type="primary">LOC111498765</name>
</gene>
<dbReference type="SUPFAM" id="SSF82199">
    <property type="entry name" value="SET domain"/>
    <property type="match status" value="1"/>
</dbReference>
<reference evidence="4" key="1">
    <citation type="submission" date="2025-08" db="UniProtKB">
        <authorList>
            <consortium name="RefSeq"/>
        </authorList>
    </citation>
    <scope>IDENTIFICATION</scope>
    <source>
        <tissue evidence="4">Young leaves</tissue>
    </source>
</reference>
<feature type="domain" description="SET" evidence="2">
    <location>
        <begin position="77"/>
        <end position="330"/>
    </location>
</feature>
<dbReference type="Gene3D" id="2.170.270.10">
    <property type="entry name" value="SET domain"/>
    <property type="match status" value="1"/>
</dbReference>
<dbReference type="Gene3D" id="1.10.220.160">
    <property type="match status" value="1"/>
</dbReference>
<accession>A0A6J1KUE9</accession>
<dbReference type="GeneID" id="111498765"/>
<dbReference type="InterPro" id="IPR046341">
    <property type="entry name" value="SET_dom_sf"/>
</dbReference>
<dbReference type="Proteomes" id="UP000504608">
    <property type="component" value="Unplaced"/>
</dbReference>